<proteinExistence type="predicted"/>
<protein>
    <submittedName>
        <fullName evidence="2">Carbonic anhydrase</fullName>
    </submittedName>
</protein>
<organism evidence="1 2">
    <name type="scientific">Rhabditophanes sp. KR3021</name>
    <dbReference type="NCBI Taxonomy" id="114890"/>
    <lineage>
        <taxon>Eukaryota</taxon>
        <taxon>Metazoa</taxon>
        <taxon>Ecdysozoa</taxon>
        <taxon>Nematoda</taxon>
        <taxon>Chromadorea</taxon>
        <taxon>Rhabditida</taxon>
        <taxon>Tylenchina</taxon>
        <taxon>Panagrolaimomorpha</taxon>
        <taxon>Strongyloidoidea</taxon>
        <taxon>Alloionematidae</taxon>
        <taxon>Rhabditophanes</taxon>
    </lineage>
</organism>
<reference evidence="2" key="1">
    <citation type="submission" date="2016-11" db="UniProtKB">
        <authorList>
            <consortium name="WormBaseParasite"/>
        </authorList>
    </citation>
    <scope>IDENTIFICATION</scope>
    <source>
        <strain evidence="2">KR3021</strain>
    </source>
</reference>
<sequence>MIAKIIILIVCLLNIVNADDHSIKWGYKKEDGPAKWPGACKDGMQQSPINIAAADVIVKHMPRMHFIKYNHKGNITITNTGSSIMASGFDSWNKHNPFISGGGLKGKYRLAQWHMHWAQDNADGSEHTMGSLHYPAEIHFVHIKENLTIVQALEEHDGLAVVAVFIAVKKNFNDTHNMAAVEPHLKNILEKDKTSLLNNHRLKDLLPNKFDSFYRYEGSLTTPGCNEAVIWTVLDNPIFISQSQIDELRKIKTVSHNNRPVQKLAGRNIFYRPHHLQAFYESPPDYNTAYENGSGTLNPLSILLVTLFYYSLF</sequence>
<dbReference type="WBParaSite" id="RSKR_0000891900.1">
    <property type="protein sequence ID" value="RSKR_0000891900.1"/>
    <property type="gene ID" value="RSKR_0000891900"/>
</dbReference>
<dbReference type="Proteomes" id="UP000095286">
    <property type="component" value="Unplaced"/>
</dbReference>
<evidence type="ECO:0000313" key="2">
    <source>
        <dbReference type="WBParaSite" id="RSKR_0000891900.1"/>
    </source>
</evidence>
<name>A0AC35U8Q1_9BILA</name>
<evidence type="ECO:0000313" key="1">
    <source>
        <dbReference type="Proteomes" id="UP000095286"/>
    </source>
</evidence>
<accession>A0AC35U8Q1</accession>